<evidence type="ECO:0000256" key="1">
    <source>
        <dbReference type="ARBA" id="ARBA00022741"/>
    </source>
</evidence>
<feature type="domain" description="Protein kinase" evidence="4">
    <location>
        <begin position="1"/>
        <end position="172"/>
    </location>
</feature>
<sequence>MNIAIETASAHVYLQALEIIHRDVKTNNILLDNHFSVKVADFGLSPLFPTHATHVSTVPQGTPGYVDPESTMSITNSLIRVIFGVVLIELISSMPAVDISRRRHEINLSNMAIKKIQSGALHEIVDTTLGFETDFKVRKMISDVAELAFQCLQSSKDVRPSMAEVLDMLEDIRSDGSYKSKHEVQEDISEDDDALLKNVPPPPSPHSHLVTISNSTPPNGSQ</sequence>
<protein>
    <recommendedName>
        <fullName evidence="4">Protein kinase domain-containing protein</fullName>
    </recommendedName>
</protein>
<dbReference type="PaxDb" id="3847-GLYMA05G27010.2"/>
<dbReference type="Pfam" id="PF00069">
    <property type="entry name" value="Pkinase"/>
    <property type="match status" value="1"/>
</dbReference>
<dbReference type="InterPro" id="IPR000719">
    <property type="entry name" value="Prot_kinase_dom"/>
</dbReference>
<dbReference type="InterPro" id="IPR011009">
    <property type="entry name" value="Kinase-like_dom_sf"/>
</dbReference>
<dbReference type="PROSITE" id="PS00108">
    <property type="entry name" value="PROTEIN_KINASE_ST"/>
    <property type="match status" value="1"/>
</dbReference>
<evidence type="ECO:0000313" key="6">
    <source>
        <dbReference type="EnsemblPlants" id="KRH58616"/>
    </source>
</evidence>
<evidence type="ECO:0000259" key="4">
    <source>
        <dbReference type="PROSITE" id="PS50011"/>
    </source>
</evidence>
<reference evidence="5 6" key="1">
    <citation type="journal article" date="2010" name="Nature">
        <title>Genome sequence of the palaeopolyploid soybean.</title>
        <authorList>
            <person name="Schmutz J."/>
            <person name="Cannon S.B."/>
            <person name="Schlueter J."/>
            <person name="Ma J."/>
            <person name="Mitros T."/>
            <person name="Nelson W."/>
            <person name="Hyten D.L."/>
            <person name="Song Q."/>
            <person name="Thelen J.J."/>
            <person name="Cheng J."/>
            <person name="Xu D."/>
            <person name="Hellsten U."/>
            <person name="May G.D."/>
            <person name="Yu Y."/>
            <person name="Sakurai T."/>
            <person name="Umezawa T."/>
            <person name="Bhattacharyya M.K."/>
            <person name="Sandhu D."/>
            <person name="Valliyodan B."/>
            <person name="Lindquist E."/>
            <person name="Peto M."/>
            <person name="Grant D."/>
            <person name="Shu S."/>
            <person name="Goodstein D."/>
            <person name="Barry K."/>
            <person name="Futrell-Griggs M."/>
            <person name="Abernathy B."/>
            <person name="Du J."/>
            <person name="Tian Z."/>
            <person name="Zhu L."/>
            <person name="Gill N."/>
            <person name="Joshi T."/>
            <person name="Libault M."/>
            <person name="Sethuraman A."/>
            <person name="Zhang X.-C."/>
            <person name="Shinozaki K."/>
            <person name="Nguyen H.T."/>
            <person name="Wing R.A."/>
            <person name="Cregan P."/>
            <person name="Specht J."/>
            <person name="Grimwood J."/>
            <person name="Rokhsar D."/>
            <person name="Stacey G."/>
            <person name="Shoemaker R.C."/>
            <person name="Jackson S.A."/>
        </authorList>
    </citation>
    <scope>NUCLEOTIDE SEQUENCE</scope>
    <source>
        <strain evidence="6">cv. Williams 82</strain>
        <tissue evidence="5">Callus</tissue>
    </source>
</reference>
<evidence type="ECO:0000313" key="7">
    <source>
        <dbReference type="Proteomes" id="UP000008827"/>
    </source>
</evidence>
<dbReference type="PANTHER" id="PTHR46008:SF2">
    <property type="entry name" value="LEAF RUST 10 DISEASE-RESISTANCE LOCUS RECEPTOR-LIKE PROTEIN KINASE-LIKE 1.4"/>
    <property type="match status" value="1"/>
</dbReference>
<dbReference type="OMA" id="CADACIS"/>
<dbReference type="GO" id="GO:0004672">
    <property type="term" value="F:protein kinase activity"/>
    <property type="evidence" value="ECO:0007669"/>
    <property type="project" value="InterPro"/>
</dbReference>
<feature type="compositionally biased region" description="Polar residues" evidence="3">
    <location>
        <begin position="210"/>
        <end position="222"/>
    </location>
</feature>
<reference evidence="6" key="2">
    <citation type="submission" date="2018-02" db="UniProtKB">
        <authorList>
            <consortium name="EnsemblPlants"/>
        </authorList>
    </citation>
    <scope>IDENTIFICATION</scope>
    <source>
        <strain evidence="6">Williams 82</strain>
    </source>
</reference>
<feature type="region of interest" description="Disordered" evidence="3">
    <location>
        <begin position="177"/>
        <end position="222"/>
    </location>
</feature>
<dbReference type="PROSITE" id="PS50011">
    <property type="entry name" value="PROTEIN_KINASE_DOM"/>
    <property type="match status" value="1"/>
</dbReference>
<reference evidence="5" key="3">
    <citation type="submission" date="2018-07" db="EMBL/GenBank/DDBJ databases">
        <title>WGS assembly of Glycine max.</title>
        <authorList>
            <person name="Schmutz J."/>
            <person name="Cannon S."/>
            <person name="Schlueter J."/>
            <person name="Ma J."/>
            <person name="Mitros T."/>
            <person name="Nelson W."/>
            <person name="Hyten D."/>
            <person name="Song Q."/>
            <person name="Thelen J."/>
            <person name="Cheng J."/>
            <person name="Xu D."/>
            <person name="Hellsten U."/>
            <person name="May G."/>
            <person name="Yu Y."/>
            <person name="Sakurai T."/>
            <person name="Umezawa T."/>
            <person name="Bhattacharyya M."/>
            <person name="Sandhu D."/>
            <person name="Valliyodan B."/>
            <person name="Lindquist E."/>
            <person name="Peto M."/>
            <person name="Grant D."/>
            <person name="Shu S."/>
            <person name="Goodstein D."/>
            <person name="Barry K."/>
            <person name="Futrell-Griggs M."/>
            <person name="Abernathy B."/>
            <person name="Du J."/>
            <person name="Tian Z."/>
            <person name="Zhu L."/>
            <person name="Gill N."/>
            <person name="Joshi T."/>
            <person name="Libault M."/>
            <person name="Sethuraman A."/>
            <person name="Zhang X."/>
            <person name="Shinozaki K."/>
            <person name="Nguyen H."/>
            <person name="Wing R."/>
            <person name="Cregan P."/>
            <person name="Specht J."/>
            <person name="Grimwood J."/>
            <person name="Rokhsar D."/>
            <person name="Stacey G."/>
            <person name="Shoemaker R."/>
            <person name="Jackson S."/>
        </authorList>
    </citation>
    <scope>NUCLEOTIDE SEQUENCE</scope>
    <source>
        <tissue evidence="5">Callus</tissue>
    </source>
</reference>
<proteinExistence type="predicted"/>
<dbReference type="PANTHER" id="PTHR46008">
    <property type="entry name" value="LEAF RUST 10 DISEASE-RESISTANCE LOCUS RECEPTOR-LIKE PROTEIN KINASE-LIKE 1.4"/>
    <property type="match status" value="1"/>
</dbReference>
<evidence type="ECO:0000256" key="2">
    <source>
        <dbReference type="ARBA" id="ARBA00022840"/>
    </source>
</evidence>
<dbReference type="SUPFAM" id="SSF56112">
    <property type="entry name" value="Protein kinase-like (PK-like)"/>
    <property type="match status" value="1"/>
</dbReference>
<organism evidence="5">
    <name type="scientific">Glycine max</name>
    <name type="common">Soybean</name>
    <name type="synonym">Glycine hispida</name>
    <dbReference type="NCBI Taxonomy" id="3847"/>
    <lineage>
        <taxon>Eukaryota</taxon>
        <taxon>Viridiplantae</taxon>
        <taxon>Streptophyta</taxon>
        <taxon>Embryophyta</taxon>
        <taxon>Tracheophyta</taxon>
        <taxon>Spermatophyta</taxon>
        <taxon>Magnoliopsida</taxon>
        <taxon>eudicotyledons</taxon>
        <taxon>Gunneridae</taxon>
        <taxon>Pentapetalae</taxon>
        <taxon>rosids</taxon>
        <taxon>fabids</taxon>
        <taxon>Fabales</taxon>
        <taxon>Fabaceae</taxon>
        <taxon>Papilionoideae</taxon>
        <taxon>50 kb inversion clade</taxon>
        <taxon>NPAAA clade</taxon>
        <taxon>indigoferoid/millettioid clade</taxon>
        <taxon>Phaseoleae</taxon>
        <taxon>Glycine</taxon>
        <taxon>Glycine subgen. Soja</taxon>
    </lineage>
</organism>
<dbReference type="InParanoid" id="A0A0R0K157"/>
<evidence type="ECO:0000256" key="3">
    <source>
        <dbReference type="SAM" id="MobiDB-lite"/>
    </source>
</evidence>
<gene>
    <name evidence="5" type="ORF">GLYMA_05G139100</name>
</gene>
<accession>A0A0R0K157</accession>
<dbReference type="Proteomes" id="UP000008827">
    <property type="component" value="Chromosome 5"/>
</dbReference>
<dbReference type="SMR" id="A0A0R0K157"/>
<evidence type="ECO:0000313" key="5">
    <source>
        <dbReference type="EMBL" id="KRH58616.2"/>
    </source>
</evidence>
<keyword evidence="1" id="KW-0547">Nucleotide-binding</keyword>
<keyword evidence="7" id="KW-1185">Reference proteome</keyword>
<dbReference type="GO" id="GO:0005524">
    <property type="term" value="F:ATP binding"/>
    <property type="evidence" value="ECO:0007669"/>
    <property type="project" value="UniProtKB-KW"/>
</dbReference>
<accession>A0A2K7KNF4</accession>
<dbReference type="Gene3D" id="1.10.510.10">
    <property type="entry name" value="Transferase(Phosphotransferase) domain 1"/>
    <property type="match status" value="1"/>
</dbReference>
<name>A0A0R0K157_SOYBN</name>
<dbReference type="Gramene" id="KRH58616">
    <property type="protein sequence ID" value="KRH58616"/>
    <property type="gene ID" value="GLYMA_05G139100"/>
</dbReference>
<dbReference type="AlphaFoldDB" id="A0A0R0K157"/>
<dbReference type="EnsemblPlants" id="KRH58616">
    <property type="protein sequence ID" value="KRH58616"/>
    <property type="gene ID" value="GLYMA_05G139100"/>
</dbReference>
<dbReference type="InterPro" id="IPR008271">
    <property type="entry name" value="Ser/Thr_kinase_AS"/>
</dbReference>
<keyword evidence="2" id="KW-0067">ATP-binding</keyword>
<dbReference type="EMBL" id="CM000838">
    <property type="protein sequence ID" value="KRH58616.2"/>
    <property type="molecule type" value="Genomic_DNA"/>
</dbReference>